<dbReference type="InterPro" id="IPR006626">
    <property type="entry name" value="PbH1"/>
</dbReference>
<dbReference type="InterPro" id="IPR012334">
    <property type="entry name" value="Pectin_lyas_fold"/>
</dbReference>
<evidence type="ECO:0000256" key="1">
    <source>
        <dbReference type="SAM" id="MobiDB-lite"/>
    </source>
</evidence>
<dbReference type="OrthoDB" id="3260138at2"/>
<comment type="caution">
    <text evidence="4">The sequence shown here is derived from an EMBL/GenBank/DDBJ whole genome shotgun (WGS) entry which is preliminary data.</text>
</comment>
<evidence type="ECO:0000313" key="5">
    <source>
        <dbReference type="Proteomes" id="UP000185612"/>
    </source>
</evidence>
<dbReference type="AlphaFoldDB" id="A0A1Q5PWC1"/>
<keyword evidence="5" id="KW-1185">Reference proteome</keyword>
<name>A0A1Q5PWC1_9ACTO</name>
<dbReference type="SUPFAM" id="SSF51126">
    <property type="entry name" value="Pectin lyase-like"/>
    <property type="match status" value="1"/>
</dbReference>
<dbReference type="STRING" id="52770.BSZ40_05925"/>
<dbReference type="Proteomes" id="UP000185612">
    <property type="component" value="Unassembled WGS sequence"/>
</dbReference>
<dbReference type="EMBL" id="MQVS01000005">
    <property type="protein sequence ID" value="OKL51690.1"/>
    <property type="molecule type" value="Genomic_DNA"/>
</dbReference>
<evidence type="ECO:0000313" key="4">
    <source>
        <dbReference type="EMBL" id="OKL51690.1"/>
    </source>
</evidence>
<feature type="compositionally biased region" description="Low complexity" evidence="1">
    <location>
        <begin position="83"/>
        <end position="105"/>
    </location>
</feature>
<feature type="region of interest" description="Disordered" evidence="1">
    <location>
        <begin position="51"/>
        <end position="106"/>
    </location>
</feature>
<reference evidence="5" key="1">
    <citation type="submission" date="2016-12" db="EMBL/GenBank/DDBJ databases">
        <authorList>
            <person name="Meng X."/>
        </authorList>
    </citation>
    <scope>NUCLEOTIDE SEQUENCE [LARGE SCALE GENOMIC DNA]</scope>
    <source>
        <strain evidence="5">DSM 20732</strain>
    </source>
</reference>
<dbReference type="Gene3D" id="2.160.20.10">
    <property type="entry name" value="Single-stranded right-handed beta-helix, Pectin lyase-like"/>
    <property type="match status" value="1"/>
</dbReference>
<sequence length="657" mass="67930">MRYRSDVWRGLVAIGGTMGLVAMAGCASPSQEAEVYPAVVVTADPTIGAVGSGKVAPTAQAQSQTADPAQRATAAPVEEGTDPAGQEAEAQPAPGVNVPAPVGDAGARDVPSVPAAWSLDEFLAAHHVKQADATVVSSLSEALALTAPQANIVVSDGTAHALFVREATDADKSIEVAGASYGARFEREVPVLAFAEAGHNADAVNAALQVAAQRELGVRLSPKAAYTFDKTVKIPAAVSFLDGAGASIAVQLGGGTQSKPNVAVLVETNTDGLAISNLRLDLSASPFTRGVLGHNVTHLAVTNSHITGVDYRAIEFVATSGPVTDVAIVGNTIEATPGDKDNKGITNAIYITAALAENDPRFTSSSSPIWDRYTTEGDVVPGKFEASRFTVADNHISGGYYGLGMSAIQHSLISGNHIEMNMRNISLQNNCSYNVVENNELRDSISSSVHLAYNSDHNVVRDNNVATSRASGQGLLQAYQGSNDNTFTGNTVSVTGDSQPSWILYVGTDSHNVSFTGNTVNGGARHAVVGIESVWDGQSAVSGLDRNLYTYMSQGTIPSPVDGSAQNFGGGFGPLAGVSVTDNVFAPANPATPLIYVGAEVSKGRHGESKIVGDVTGLVLRGNQVEGDAYSELLITHEGELPGVGRARIQADDDSVE</sequence>
<accession>A0A1Q5PWC1</accession>
<feature type="chain" id="PRO_5039164020" description="Right handed beta helix domain-containing protein" evidence="2">
    <location>
        <begin position="25"/>
        <end position="657"/>
    </location>
</feature>
<protein>
    <recommendedName>
        <fullName evidence="3">Right handed beta helix domain-containing protein</fullName>
    </recommendedName>
</protein>
<keyword evidence="2" id="KW-0732">Signal</keyword>
<organism evidence="4 5">
    <name type="scientific">Buchananella hordeovulneris</name>
    <dbReference type="NCBI Taxonomy" id="52770"/>
    <lineage>
        <taxon>Bacteria</taxon>
        <taxon>Bacillati</taxon>
        <taxon>Actinomycetota</taxon>
        <taxon>Actinomycetes</taxon>
        <taxon>Actinomycetales</taxon>
        <taxon>Actinomycetaceae</taxon>
        <taxon>Buchananella</taxon>
    </lineage>
</organism>
<dbReference type="SMART" id="SM00710">
    <property type="entry name" value="PbH1"/>
    <property type="match status" value="6"/>
</dbReference>
<feature type="domain" description="Right handed beta helix" evidence="3">
    <location>
        <begin position="387"/>
        <end position="492"/>
    </location>
</feature>
<evidence type="ECO:0000256" key="2">
    <source>
        <dbReference type="SAM" id="SignalP"/>
    </source>
</evidence>
<dbReference type="Pfam" id="PF13229">
    <property type="entry name" value="Beta_helix"/>
    <property type="match status" value="1"/>
</dbReference>
<dbReference type="InterPro" id="IPR039448">
    <property type="entry name" value="Beta_helix"/>
</dbReference>
<dbReference type="InParanoid" id="A0A1Q5PWC1"/>
<dbReference type="PROSITE" id="PS51257">
    <property type="entry name" value="PROKAR_LIPOPROTEIN"/>
    <property type="match status" value="1"/>
</dbReference>
<dbReference type="RefSeq" id="WP_073824245.1">
    <property type="nucleotide sequence ID" value="NZ_MQVS01000005.1"/>
</dbReference>
<evidence type="ECO:0000259" key="3">
    <source>
        <dbReference type="Pfam" id="PF13229"/>
    </source>
</evidence>
<gene>
    <name evidence="4" type="ORF">BSZ40_05925</name>
</gene>
<proteinExistence type="predicted"/>
<dbReference type="InterPro" id="IPR011050">
    <property type="entry name" value="Pectin_lyase_fold/virulence"/>
</dbReference>
<feature type="signal peptide" evidence="2">
    <location>
        <begin position="1"/>
        <end position="24"/>
    </location>
</feature>